<feature type="compositionally biased region" description="Basic and acidic residues" evidence="1">
    <location>
        <begin position="152"/>
        <end position="168"/>
    </location>
</feature>
<proteinExistence type="predicted"/>
<dbReference type="EMBL" id="VSSQ01117453">
    <property type="protein sequence ID" value="MPN51894.1"/>
    <property type="molecule type" value="Genomic_DNA"/>
</dbReference>
<evidence type="ECO:0000256" key="1">
    <source>
        <dbReference type="SAM" id="MobiDB-lite"/>
    </source>
</evidence>
<feature type="region of interest" description="Disordered" evidence="1">
    <location>
        <begin position="152"/>
        <end position="175"/>
    </location>
</feature>
<gene>
    <name evidence="2" type="ORF">SDC9_199544</name>
</gene>
<organism evidence="2">
    <name type="scientific">bioreactor metagenome</name>
    <dbReference type="NCBI Taxonomy" id="1076179"/>
    <lineage>
        <taxon>unclassified sequences</taxon>
        <taxon>metagenomes</taxon>
        <taxon>ecological metagenomes</taxon>
    </lineage>
</organism>
<sequence length="175" mass="19862">MLQGALFTLLVMIIGISFPTILAKVATVNQLLFARNIPIIITRIDHLAKPSGWILYREMKENLHFLKFDMVDGRLEGVLLKAVGDKVKRGEVIATQEMYFGLRYHEWKAPCDGIVAEYNPNSGHMGILPDDPQTPHYPYPEHILQDELHHQKQMEAGRAKARAEKELSEMSIGSK</sequence>
<evidence type="ECO:0000313" key="2">
    <source>
        <dbReference type="EMBL" id="MPN51894.1"/>
    </source>
</evidence>
<name>A0A645IU30_9ZZZZ</name>
<protein>
    <submittedName>
        <fullName evidence="2">Uncharacterized protein</fullName>
    </submittedName>
</protein>
<reference evidence="2" key="1">
    <citation type="submission" date="2019-08" db="EMBL/GenBank/DDBJ databases">
        <authorList>
            <person name="Kucharzyk K."/>
            <person name="Murdoch R.W."/>
            <person name="Higgins S."/>
            <person name="Loffler F."/>
        </authorList>
    </citation>
    <scope>NUCLEOTIDE SEQUENCE</scope>
</reference>
<accession>A0A645IU30</accession>
<dbReference type="AlphaFoldDB" id="A0A645IU30"/>
<comment type="caution">
    <text evidence="2">The sequence shown here is derived from an EMBL/GenBank/DDBJ whole genome shotgun (WGS) entry which is preliminary data.</text>
</comment>